<keyword evidence="14" id="KW-1185">Reference proteome</keyword>
<sequence length="350" mass="38294">MSFIISLLVLSALIFFHELGHYFAARAMGVYVEVFSIGFGKKIASFHKWGTEWKIALIPLGGYVRMKGQDDSDPSKKSYDNDSYNVKTPIQKIFILLAGPLANFALAFLLYFIIALGGPSILSPVIGNVVKDSPAFIAGLKSNDTIKSINSVEIFTWSDMAKHIETSTGSLDIEILRNNFIEHKLLTPKVTETTNMFNEIIQKKMIGIGSAGVTHKLELTPSETISYAIEQTVFASTMIFTGLKKLIVGEVPAKELGGVISIVKITSDAAAYGWMSVLAFAALISVNLGVLNLLPIPALDGGHIMFNLYEFIFRREASEAIVIKLTIAGWAILFSLMGLGIYNDINRLMG</sequence>
<dbReference type="CDD" id="cd06163">
    <property type="entry name" value="S2P-M50_PDZ_RseP-like"/>
    <property type="match status" value="1"/>
</dbReference>
<comment type="similarity">
    <text evidence="3 11">Belongs to the peptidase M50B family.</text>
</comment>
<evidence type="ECO:0000256" key="11">
    <source>
        <dbReference type="RuleBase" id="RU362031"/>
    </source>
</evidence>
<dbReference type="Gene3D" id="2.30.42.10">
    <property type="match status" value="1"/>
</dbReference>
<evidence type="ECO:0000313" key="13">
    <source>
        <dbReference type="EMBL" id="QOY55731.1"/>
    </source>
</evidence>
<keyword evidence="8 11" id="KW-1133">Transmembrane helix</keyword>
<dbReference type="SUPFAM" id="SSF50156">
    <property type="entry name" value="PDZ domain-like"/>
    <property type="match status" value="1"/>
</dbReference>
<dbReference type="CDD" id="cd23081">
    <property type="entry name" value="cpPDZ_EcRseP-like"/>
    <property type="match status" value="1"/>
</dbReference>
<dbReference type="InterPro" id="IPR008915">
    <property type="entry name" value="Peptidase_M50"/>
</dbReference>
<dbReference type="AlphaFoldDB" id="A0A7S7M257"/>
<keyword evidence="10 11" id="KW-0472">Membrane</keyword>
<dbReference type="PANTHER" id="PTHR42837">
    <property type="entry name" value="REGULATOR OF SIGMA-E PROTEASE RSEP"/>
    <property type="match status" value="1"/>
</dbReference>
<dbReference type="GO" id="GO:0004222">
    <property type="term" value="F:metalloendopeptidase activity"/>
    <property type="evidence" value="ECO:0007669"/>
    <property type="project" value="InterPro"/>
</dbReference>
<dbReference type="InterPro" id="IPR001478">
    <property type="entry name" value="PDZ"/>
</dbReference>
<dbReference type="PANTHER" id="PTHR42837:SF2">
    <property type="entry name" value="MEMBRANE METALLOPROTEASE ARASP2, CHLOROPLASTIC-RELATED"/>
    <property type="match status" value="1"/>
</dbReference>
<keyword evidence="9 11" id="KW-0482">Metalloprotease</keyword>
<dbReference type="EMBL" id="CP054493">
    <property type="protein sequence ID" value="QOY55731.1"/>
    <property type="molecule type" value="Genomic_DNA"/>
</dbReference>
<evidence type="ECO:0000256" key="9">
    <source>
        <dbReference type="ARBA" id="ARBA00023049"/>
    </source>
</evidence>
<keyword evidence="11" id="KW-0479">Metal-binding</keyword>
<keyword evidence="5 11" id="KW-0812">Transmembrane</keyword>
<comment type="subcellular location">
    <subcellularLocation>
        <location evidence="2">Membrane</location>
        <topology evidence="2">Multi-pass membrane protein</topology>
    </subcellularLocation>
</comment>
<feature type="transmembrane region" description="Helical" evidence="11">
    <location>
        <begin position="93"/>
        <end position="114"/>
    </location>
</feature>
<dbReference type="NCBIfam" id="TIGR00054">
    <property type="entry name" value="RIP metalloprotease RseP"/>
    <property type="match status" value="1"/>
</dbReference>
<dbReference type="SMART" id="SM00228">
    <property type="entry name" value="PDZ"/>
    <property type="match status" value="1"/>
</dbReference>
<dbReference type="GO" id="GO:0016020">
    <property type="term" value="C:membrane"/>
    <property type="evidence" value="ECO:0007669"/>
    <property type="project" value="UniProtKB-SubCell"/>
</dbReference>
<dbReference type="InterPro" id="IPR036034">
    <property type="entry name" value="PDZ_sf"/>
</dbReference>
<dbReference type="Pfam" id="PF02163">
    <property type="entry name" value="Peptidase_M50"/>
    <property type="match status" value="1"/>
</dbReference>
<dbReference type="EC" id="3.4.24.-" evidence="11"/>
<evidence type="ECO:0000256" key="3">
    <source>
        <dbReference type="ARBA" id="ARBA00007931"/>
    </source>
</evidence>
<dbReference type="GO" id="GO:0046872">
    <property type="term" value="F:metal ion binding"/>
    <property type="evidence" value="ECO:0007669"/>
    <property type="project" value="UniProtKB-KW"/>
</dbReference>
<gene>
    <name evidence="13" type="primary">rseP</name>
    <name evidence="13" type="ORF">HUE87_05760</name>
</gene>
<evidence type="ECO:0000256" key="2">
    <source>
        <dbReference type="ARBA" id="ARBA00004141"/>
    </source>
</evidence>
<protein>
    <recommendedName>
        <fullName evidence="11">Zinc metalloprotease</fullName>
        <ecNumber evidence="11">3.4.24.-</ecNumber>
    </recommendedName>
</protein>
<organism evidence="13 14">
    <name type="scientific">Candidatus Sulfurimonas marisnigri</name>
    <dbReference type="NCBI Taxonomy" id="2740405"/>
    <lineage>
        <taxon>Bacteria</taxon>
        <taxon>Pseudomonadati</taxon>
        <taxon>Campylobacterota</taxon>
        <taxon>Epsilonproteobacteria</taxon>
        <taxon>Campylobacterales</taxon>
        <taxon>Sulfurimonadaceae</taxon>
        <taxon>Sulfurimonas</taxon>
    </lineage>
</organism>
<proteinExistence type="inferred from homology"/>
<evidence type="ECO:0000259" key="12">
    <source>
        <dbReference type="SMART" id="SM00228"/>
    </source>
</evidence>
<dbReference type="GO" id="GO:0006508">
    <property type="term" value="P:proteolysis"/>
    <property type="evidence" value="ECO:0007669"/>
    <property type="project" value="UniProtKB-KW"/>
</dbReference>
<dbReference type="InterPro" id="IPR004387">
    <property type="entry name" value="Pept_M50_Zn"/>
</dbReference>
<evidence type="ECO:0000256" key="4">
    <source>
        <dbReference type="ARBA" id="ARBA00022670"/>
    </source>
</evidence>
<evidence type="ECO:0000256" key="5">
    <source>
        <dbReference type="ARBA" id="ARBA00022692"/>
    </source>
</evidence>
<evidence type="ECO:0000256" key="8">
    <source>
        <dbReference type="ARBA" id="ARBA00022989"/>
    </source>
</evidence>
<evidence type="ECO:0000313" key="14">
    <source>
        <dbReference type="Proteomes" id="UP000593836"/>
    </source>
</evidence>
<accession>A0A7S7M257</accession>
<comment type="cofactor">
    <cofactor evidence="1 11">
        <name>Zn(2+)</name>
        <dbReference type="ChEBI" id="CHEBI:29105"/>
    </cofactor>
</comment>
<keyword evidence="7 11" id="KW-0862">Zinc</keyword>
<dbReference type="RefSeq" id="WP_194367769.1">
    <property type="nucleotide sequence ID" value="NZ_CP054493.1"/>
</dbReference>
<feature type="domain" description="PDZ" evidence="12">
    <location>
        <begin position="110"/>
        <end position="179"/>
    </location>
</feature>
<name>A0A7S7M257_9BACT</name>
<evidence type="ECO:0000256" key="1">
    <source>
        <dbReference type="ARBA" id="ARBA00001947"/>
    </source>
</evidence>
<feature type="transmembrane region" description="Helical" evidence="11">
    <location>
        <begin position="271"/>
        <end position="291"/>
    </location>
</feature>
<reference evidence="13 14" key="1">
    <citation type="submission" date="2020-05" db="EMBL/GenBank/DDBJ databases">
        <title>Sulfurimonas marisnigri, sp. nov., and Sulfurimonas baltica, sp. nov., manganese oxide reducing chemolithoautotrophs of the class Epsilonproteobacteria isolated from the pelagic redoxclines of the Black and Baltic Seas and emended description of the genus Sulfurimonas.</title>
        <authorList>
            <person name="Henkel J.V."/>
            <person name="Laudan C."/>
            <person name="Werner J."/>
            <person name="Neu T."/>
            <person name="Plewe S."/>
            <person name="Sproer C."/>
            <person name="Bunk B."/>
            <person name="Schulz-Vogt H.N."/>
        </authorList>
    </citation>
    <scope>NUCLEOTIDE SEQUENCE [LARGE SCALE GENOMIC DNA]</scope>
    <source>
        <strain evidence="13 14">SoZ1</strain>
    </source>
</reference>
<dbReference type="Proteomes" id="UP000593836">
    <property type="component" value="Chromosome"/>
</dbReference>
<evidence type="ECO:0000256" key="10">
    <source>
        <dbReference type="ARBA" id="ARBA00023136"/>
    </source>
</evidence>
<feature type="transmembrane region" description="Helical" evidence="11">
    <location>
        <begin position="321"/>
        <end position="342"/>
    </location>
</feature>
<evidence type="ECO:0000256" key="7">
    <source>
        <dbReference type="ARBA" id="ARBA00022833"/>
    </source>
</evidence>
<dbReference type="KEGG" id="smas:HUE87_05760"/>
<evidence type="ECO:0000256" key="6">
    <source>
        <dbReference type="ARBA" id="ARBA00022801"/>
    </source>
</evidence>
<keyword evidence="6 11" id="KW-0378">Hydrolase</keyword>
<keyword evidence="4 13" id="KW-0645">Protease</keyword>